<keyword evidence="1" id="KW-1133">Transmembrane helix</keyword>
<proteinExistence type="predicted"/>
<evidence type="ECO:0000256" key="1">
    <source>
        <dbReference type="SAM" id="Phobius"/>
    </source>
</evidence>
<sequence>MFDLSQGKTNCFRYFSEMWVQSHLYRKILIILCTNILKDISLVIVMVVGYILMISKDAPFVGPQHPTHGICGGYRYNTDDLSVKKHTTHPIHVLHLIIDVTQNEKTENTLYTEYIIFKTQKVG</sequence>
<feature type="transmembrane region" description="Helical" evidence="1">
    <location>
        <begin position="28"/>
        <end position="52"/>
    </location>
</feature>
<organism evidence="2">
    <name type="scientific">Cacopsylla melanoneura</name>
    <dbReference type="NCBI Taxonomy" id="428564"/>
    <lineage>
        <taxon>Eukaryota</taxon>
        <taxon>Metazoa</taxon>
        <taxon>Ecdysozoa</taxon>
        <taxon>Arthropoda</taxon>
        <taxon>Hexapoda</taxon>
        <taxon>Insecta</taxon>
        <taxon>Pterygota</taxon>
        <taxon>Neoptera</taxon>
        <taxon>Paraneoptera</taxon>
        <taxon>Hemiptera</taxon>
        <taxon>Sternorrhyncha</taxon>
        <taxon>Psylloidea</taxon>
        <taxon>Psyllidae</taxon>
        <taxon>Psyllinae</taxon>
        <taxon>Cacopsylla</taxon>
    </lineage>
</organism>
<name>A0A8D9E1A5_9HEMI</name>
<reference evidence="2" key="1">
    <citation type="submission" date="2021-05" db="EMBL/GenBank/DDBJ databases">
        <authorList>
            <person name="Alioto T."/>
            <person name="Alioto T."/>
            <person name="Gomez Garrido J."/>
        </authorList>
    </citation>
    <scope>NUCLEOTIDE SEQUENCE</scope>
</reference>
<keyword evidence="1" id="KW-0472">Membrane</keyword>
<dbReference type="AlphaFoldDB" id="A0A8D9E1A5"/>
<evidence type="ECO:0000313" key="2">
    <source>
        <dbReference type="EMBL" id="CAG6735659.1"/>
    </source>
</evidence>
<protein>
    <submittedName>
        <fullName evidence="2">Uncharacterized protein</fullName>
    </submittedName>
</protein>
<accession>A0A8D9E1A5</accession>
<dbReference type="EMBL" id="HBUF01396439">
    <property type="protein sequence ID" value="CAG6735659.1"/>
    <property type="molecule type" value="Transcribed_RNA"/>
</dbReference>
<keyword evidence="1" id="KW-0812">Transmembrane</keyword>